<comment type="catalytic activity">
    <reaction evidence="1">
        <text>[protein]-peptidylproline (omega=180) = [protein]-peptidylproline (omega=0)</text>
        <dbReference type="Rhea" id="RHEA:16237"/>
        <dbReference type="Rhea" id="RHEA-COMP:10747"/>
        <dbReference type="Rhea" id="RHEA-COMP:10748"/>
        <dbReference type="ChEBI" id="CHEBI:83833"/>
        <dbReference type="ChEBI" id="CHEBI:83834"/>
        <dbReference type="EC" id="5.2.1.8"/>
    </reaction>
</comment>
<keyword evidence="4" id="KW-1185">Reference proteome</keyword>
<comment type="similarity">
    <text evidence="1">Belongs to the cyclophilin-type PPIase family.</text>
</comment>
<accession>A0AAW0HV46</accession>
<name>A0AAW0HV46_MYOGA</name>
<dbReference type="Proteomes" id="UP001488838">
    <property type="component" value="Unassembled WGS sequence"/>
</dbReference>
<evidence type="ECO:0000313" key="4">
    <source>
        <dbReference type="Proteomes" id="UP001488838"/>
    </source>
</evidence>
<dbReference type="SUPFAM" id="SSF50891">
    <property type="entry name" value="Cyclophilin-like"/>
    <property type="match status" value="1"/>
</dbReference>
<sequence>MVKPTMFYDITEKIGDENFILKYTGSGIWSMANVGPDTNGSQLFLSALPGLSGWMANVVFGKAKGDMNILEAMQCFGSRNGKTTKKITISDCG</sequence>
<comment type="function">
    <text evidence="1">PPIases accelerate the folding of proteins. It catalyzes the cis-trans isomerization of proline imidic peptide bonds in oligopeptides.</text>
</comment>
<keyword evidence="1" id="KW-0697">Rotamase</keyword>
<dbReference type="PROSITE" id="PS50072">
    <property type="entry name" value="CSA_PPIASE_2"/>
    <property type="match status" value="1"/>
</dbReference>
<evidence type="ECO:0000256" key="1">
    <source>
        <dbReference type="RuleBase" id="RU363019"/>
    </source>
</evidence>
<gene>
    <name evidence="3" type="ORF">U0070_003190</name>
</gene>
<protein>
    <recommendedName>
        <fullName evidence="1">Peptidyl-prolyl cis-trans isomerase</fullName>
        <shortName evidence="1">PPIase</shortName>
        <ecNumber evidence="1">5.2.1.8</ecNumber>
    </recommendedName>
</protein>
<dbReference type="PANTHER" id="PTHR11071">
    <property type="entry name" value="PEPTIDYL-PROLYL CIS-TRANS ISOMERASE"/>
    <property type="match status" value="1"/>
</dbReference>
<keyword evidence="1" id="KW-0413">Isomerase</keyword>
<comment type="caution">
    <text evidence="3">The sequence shown here is derived from an EMBL/GenBank/DDBJ whole genome shotgun (WGS) entry which is preliminary data.</text>
</comment>
<dbReference type="Gene3D" id="2.40.100.10">
    <property type="entry name" value="Cyclophilin-like"/>
    <property type="match status" value="1"/>
</dbReference>
<dbReference type="GO" id="GO:0016018">
    <property type="term" value="F:cyclosporin A binding"/>
    <property type="evidence" value="ECO:0007669"/>
    <property type="project" value="TreeGrafter"/>
</dbReference>
<evidence type="ECO:0000259" key="2">
    <source>
        <dbReference type="PROSITE" id="PS50072"/>
    </source>
</evidence>
<organism evidence="3 4">
    <name type="scientific">Myodes glareolus</name>
    <name type="common">Bank vole</name>
    <name type="synonym">Clethrionomys glareolus</name>
    <dbReference type="NCBI Taxonomy" id="447135"/>
    <lineage>
        <taxon>Eukaryota</taxon>
        <taxon>Metazoa</taxon>
        <taxon>Chordata</taxon>
        <taxon>Craniata</taxon>
        <taxon>Vertebrata</taxon>
        <taxon>Euteleostomi</taxon>
        <taxon>Mammalia</taxon>
        <taxon>Eutheria</taxon>
        <taxon>Euarchontoglires</taxon>
        <taxon>Glires</taxon>
        <taxon>Rodentia</taxon>
        <taxon>Myomorpha</taxon>
        <taxon>Muroidea</taxon>
        <taxon>Cricetidae</taxon>
        <taxon>Arvicolinae</taxon>
        <taxon>Myodes</taxon>
    </lineage>
</organism>
<dbReference type="AlphaFoldDB" id="A0AAW0HV46"/>
<evidence type="ECO:0000313" key="3">
    <source>
        <dbReference type="EMBL" id="KAK7806009.1"/>
    </source>
</evidence>
<dbReference type="PRINTS" id="PR00153">
    <property type="entry name" value="CSAPPISMRASE"/>
</dbReference>
<dbReference type="GO" id="GO:0005737">
    <property type="term" value="C:cytoplasm"/>
    <property type="evidence" value="ECO:0007669"/>
    <property type="project" value="TreeGrafter"/>
</dbReference>
<dbReference type="Pfam" id="PF00160">
    <property type="entry name" value="Pro_isomerase"/>
    <property type="match status" value="1"/>
</dbReference>
<dbReference type="EC" id="5.2.1.8" evidence="1"/>
<dbReference type="GO" id="GO:0006457">
    <property type="term" value="P:protein folding"/>
    <property type="evidence" value="ECO:0007669"/>
    <property type="project" value="TreeGrafter"/>
</dbReference>
<dbReference type="PANTHER" id="PTHR11071:SF548">
    <property type="entry name" value="PEPTIDYL-PROLYL CIS-TRANS ISOMERASE"/>
    <property type="match status" value="1"/>
</dbReference>
<feature type="domain" description="PPIase cyclophilin-type" evidence="2">
    <location>
        <begin position="12"/>
        <end position="93"/>
    </location>
</feature>
<dbReference type="GO" id="GO:0003755">
    <property type="term" value="F:peptidyl-prolyl cis-trans isomerase activity"/>
    <property type="evidence" value="ECO:0007669"/>
    <property type="project" value="UniProtKB-UniRule"/>
</dbReference>
<dbReference type="InterPro" id="IPR002130">
    <property type="entry name" value="Cyclophilin-type_PPIase_dom"/>
</dbReference>
<reference evidence="3 4" key="1">
    <citation type="journal article" date="2023" name="bioRxiv">
        <title>Conserved and derived expression patterns and positive selection on dental genes reveal complex evolutionary context of ever-growing rodent molars.</title>
        <authorList>
            <person name="Calamari Z.T."/>
            <person name="Song A."/>
            <person name="Cohen E."/>
            <person name="Akter M."/>
            <person name="Roy R.D."/>
            <person name="Hallikas O."/>
            <person name="Christensen M.M."/>
            <person name="Li P."/>
            <person name="Marangoni P."/>
            <person name="Jernvall J."/>
            <person name="Klein O.D."/>
        </authorList>
    </citation>
    <scope>NUCLEOTIDE SEQUENCE [LARGE SCALE GENOMIC DNA]</scope>
    <source>
        <strain evidence="3">V071</strain>
    </source>
</reference>
<proteinExistence type="inferred from homology"/>
<dbReference type="EMBL" id="JBBHLL010000318">
    <property type="protein sequence ID" value="KAK7806009.1"/>
    <property type="molecule type" value="Genomic_DNA"/>
</dbReference>
<dbReference type="InterPro" id="IPR029000">
    <property type="entry name" value="Cyclophilin-like_dom_sf"/>
</dbReference>